<keyword evidence="3" id="KW-1185">Reference proteome</keyword>
<dbReference type="Proteomes" id="UP001360560">
    <property type="component" value="Unassembled WGS sequence"/>
</dbReference>
<dbReference type="EMBL" id="BTFZ01000011">
    <property type="protein sequence ID" value="GMM35807.1"/>
    <property type="molecule type" value="Genomic_DNA"/>
</dbReference>
<evidence type="ECO:0000256" key="1">
    <source>
        <dbReference type="SAM" id="MobiDB-lite"/>
    </source>
</evidence>
<organism evidence="2 3">
    <name type="scientific">Saccharomycopsis crataegensis</name>
    <dbReference type="NCBI Taxonomy" id="43959"/>
    <lineage>
        <taxon>Eukaryota</taxon>
        <taxon>Fungi</taxon>
        <taxon>Dikarya</taxon>
        <taxon>Ascomycota</taxon>
        <taxon>Saccharomycotina</taxon>
        <taxon>Saccharomycetes</taxon>
        <taxon>Saccharomycopsidaceae</taxon>
        <taxon>Saccharomycopsis</taxon>
    </lineage>
</organism>
<feature type="region of interest" description="Disordered" evidence="1">
    <location>
        <begin position="1"/>
        <end position="54"/>
    </location>
</feature>
<feature type="compositionally biased region" description="Basic and acidic residues" evidence="1">
    <location>
        <begin position="23"/>
        <end position="35"/>
    </location>
</feature>
<accession>A0AAV5QMG5</accession>
<evidence type="ECO:0000313" key="2">
    <source>
        <dbReference type="EMBL" id="GMM35807.1"/>
    </source>
</evidence>
<protein>
    <submittedName>
        <fullName evidence="2">Uncharacterized protein</fullName>
    </submittedName>
</protein>
<feature type="compositionally biased region" description="Polar residues" evidence="1">
    <location>
        <begin position="133"/>
        <end position="155"/>
    </location>
</feature>
<feature type="compositionally biased region" description="Polar residues" evidence="1">
    <location>
        <begin position="36"/>
        <end position="46"/>
    </location>
</feature>
<proteinExistence type="predicted"/>
<dbReference type="RefSeq" id="XP_064852803.1">
    <property type="nucleotide sequence ID" value="XM_064996731.1"/>
</dbReference>
<reference evidence="2 3" key="1">
    <citation type="journal article" date="2023" name="Elife">
        <title>Identification of key yeast species and microbe-microbe interactions impacting larval growth of Drosophila in the wild.</title>
        <authorList>
            <person name="Mure A."/>
            <person name="Sugiura Y."/>
            <person name="Maeda R."/>
            <person name="Honda K."/>
            <person name="Sakurai N."/>
            <person name="Takahashi Y."/>
            <person name="Watada M."/>
            <person name="Katoh T."/>
            <person name="Gotoh A."/>
            <person name="Gotoh Y."/>
            <person name="Taniguchi I."/>
            <person name="Nakamura K."/>
            <person name="Hayashi T."/>
            <person name="Katayama T."/>
            <person name="Uemura T."/>
            <person name="Hattori Y."/>
        </authorList>
    </citation>
    <scope>NUCLEOTIDE SEQUENCE [LARGE SCALE GENOMIC DNA]</scope>
    <source>
        <strain evidence="2 3">SC-9</strain>
    </source>
</reference>
<evidence type="ECO:0000313" key="3">
    <source>
        <dbReference type="Proteomes" id="UP001360560"/>
    </source>
</evidence>
<name>A0AAV5QMG5_9ASCO</name>
<dbReference type="AlphaFoldDB" id="A0AAV5QMG5"/>
<gene>
    <name evidence="2" type="ORF">DASC09_031320</name>
</gene>
<sequence length="809" mass="90585">MTQNSTSRLSKFRKRLHTISSEHAQEAHKDHDKPDTNNNKSHSLVGQTKDHNNEANDSLLEEKFNAISTEHSSPSSDKILNDGDYAHTFDSYHNAGIHSKASFDYEPSTNSNFIFLDKNGSRNSSGSSSLSNFKSPRNLNDNESADGNFNSSDNETGIFHDDYDDAEEEESDSKSSIGSFENRPSLFTKLKVYDDEDCSDDERNIIRCKKSSPNTNVLHVSQSQYFQNNKIVSDDVNGTSDDNLPEFKLTETGIAGSKVPSNTLKISSPISAQKTPTSLTFKSLEQQSTNQLQIINSPYEIHTKGSNLTLTLTKSNSSNYSNVQRHQKIPYANATSANSVYSNDIENCSPLANDIISDTVSTKDNYGKKAQLQKFDVCSIQTSNSNLNNPTLSFINEFNSQISNQTILTVDQYNRLIAGGKLNEPTSTNSLEINSSDFRDLDIANSVLITSNELAYYYLNKLPGDTILYSKYFLFKIINSKRRCSIIQNPQGDSKLYGEFLSSGLFLPRNCWILPSIGIKNCKIKENILNELIVFLNSFYTNLIEDESFNFNSINASLLYYKKLLLAFNVYDKNTAIPAAVDGLHVKLAGDSTLADDNQSYYSVDDRQSLSNVSHTNVGTESLHSKLANISHKKSTPNLRKHKRFSSFHFYKRNKSKSKNSTALLQQNENENVPTNFHDSKSVTSERTGVSFASPSVSTFGNPSTNDNINTSSNEEKEGYFNVLTSLFEIVSKLTNYAMHLQYLIETGESNDNLDLKFDLALKILKFLAKYVIQFILIDMVNLINDHMRLSSEFFKSGILLDDVISSIS</sequence>
<feature type="region of interest" description="Disordered" evidence="1">
    <location>
        <begin position="125"/>
        <end position="160"/>
    </location>
</feature>
<dbReference type="GeneID" id="90073782"/>
<comment type="caution">
    <text evidence="2">The sequence shown here is derived from an EMBL/GenBank/DDBJ whole genome shotgun (WGS) entry which is preliminary data.</text>
</comment>